<dbReference type="SUPFAM" id="SSF51126">
    <property type="entry name" value="Pectin lyase-like"/>
    <property type="match status" value="2"/>
</dbReference>
<evidence type="ECO:0008006" key="3">
    <source>
        <dbReference type="Google" id="ProtNLM"/>
    </source>
</evidence>
<name>A0ABX1CZ74_9FLAO</name>
<dbReference type="InterPro" id="IPR011050">
    <property type="entry name" value="Pectin_lyase_fold/virulence"/>
</dbReference>
<proteinExistence type="predicted"/>
<dbReference type="EMBL" id="JAAVJR010000006">
    <property type="protein sequence ID" value="NJW53569.1"/>
    <property type="molecule type" value="Genomic_DNA"/>
</dbReference>
<gene>
    <name evidence="1" type="ORF">HC175_11625</name>
</gene>
<organism evidence="1 2">
    <name type="scientific">Salinimicrobium oceani</name>
    <dbReference type="NCBI Taxonomy" id="2722702"/>
    <lineage>
        <taxon>Bacteria</taxon>
        <taxon>Pseudomonadati</taxon>
        <taxon>Bacteroidota</taxon>
        <taxon>Flavobacteriia</taxon>
        <taxon>Flavobacteriales</taxon>
        <taxon>Flavobacteriaceae</taxon>
        <taxon>Salinimicrobium</taxon>
    </lineage>
</organism>
<dbReference type="SMART" id="SM00710">
    <property type="entry name" value="PbH1"/>
    <property type="match status" value="9"/>
</dbReference>
<dbReference type="InterPro" id="IPR012334">
    <property type="entry name" value="Pectin_lyas_fold"/>
</dbReference>
<dbReference type="InterPro" id="IPR006626">
    <property type="entry name" value="PbH1"/>
</dbReference>
<comment type="caution">
    <text evidence="1">The sequence shown here is derived from an EMBL/GenBank/DDBJ whole genome shotgun (WGS) entry which is preliminary data.</text>
</comment>
<sequence>MKKNFTLQIITNQNLMEKLTFSKVIFSVLFLSFGLLSSCSKEELDPLNLEAKPSTGVTATQEIQYKGIYASKSSNTRGIVELSLIQEKENPANIISGKAKLTLSTGTVVEADMTDSKSTDKASEDFNVSFDSNDMSFNFYLDANGVPVVADVVYKQQEGAVVVAEHSSASPVTPITGIYRCTNCEDQTSTLNGIELNNEDRIFNMLLTTKDGQTGMTIQAVLGSLVNAELVVEQACSTDAGYTFCTLQTGAKATTEPVQWSGIHRYTTDSSSGDACSTIWGDLVFNSPENGIIEAEFQSDNTCPNNTYYVSATGDDSNSGLTPEDAWKTILKVNSVTAKPGDRILFEGGRTFNGSLKFTSEDANGGNNPVTISSYGTGEATIFSGNQTGIDIYNTAGFRIENLIVTGNASPELRNSGIQFYTDLDGDVKLDFAEIKNVKVHGFSDYGIVFGSWKDGSINNAGFKNIVVENAKVYNILNVGIGSYGNFSASKTGYAHANISVRNCEVFNITGNSTITHKHSGNGILLSDVQNSVIEYSTVYNSGQLNANPSGGPVGIWYWDADQVTIQHNEVYGMKSGTSKDGGGFDLDGGVTNGIMQYNYSHDNYGAGYLIGQFTGARPMRNITVRYNISENDAATNGGSIYLFNGASPSSMRDIWVYNNTLYIKEKPSNSGAAGIKLLQWKTMSENINFHNNIIVAEDGADLVQVPAGYKANFSGNLYHSTTGFSVKYQGMAYSSLTAFRATGNEFYNEQEVGIEADPLLSNPGNGGIIGFGNALTSLTAYKLSYNSPAIDAGIKLSQDMGEQDFYNNVILTDPAPEMGAHGNLSQEAVASN</sequence>
<keyword evidence="2" id="KW-1185">Reference proteome</keyword>
<evidence type="ECO:0000313" key="2">
    <source>
        <dbReference type="Proteomes" id="UP000703674"/>
    </source>
</evidence>
<dbReference type="Proteomes" id="UP000703674">
    <property type="component" value="Unassembled WGS sequence"/>
</dbReference>
<evidence type="ECO:0000313" key="1">
    <source>
        <dbReference type="EMBL" id="NJW53569.1"/>
    </source>
</evidence>
<accession>A0ABX1CZ74</accession>
<dbReference type="Gene3D" id="2.160.20.10">
    <property type="entry name" value="Single-stranded right-handed beta-helix, Pectin lyase-like"/>
    <property type="match status" value="1"/>
</dbReference>
<reference evidence="1 2" key="1">
    <citation type="submission" date="2020-03" db="EMBL/GenBank/DDBJ databases">
        <title>Salinimicrobium sp. nov, isolated from SCS.</title>
        <authorList>
            <person name="Cao W.R."/>
        </authorList>
    </citation>
    <scope>NUCLEOTIDE SEQUENCE [LARGE SCALE GENOMIC DNA]</scope>
    <source>
        <strain evidence="2">J15B91</strain>
    </source>
</reference>
<protein>
    <recommendedName>
        <fullName evidence="3">Right handed beta helix region</fullName>
    </recommendedName>
</protein>